<organism evidence="2 3">
    <name type="scientific">Castilleja foliolosa</name>
    <dbReference type="NCBI Taxonomy" id="1961234"/>
    <lineage>
        <taxon>Eukaryota</taxon>
        <taxon>Viridiplantae</taxon>
        <taxon>Streptophyta</taxon>
        <taxon>Embryophyta</taxon>
        <taxon>Tracheophyta</taxon>
        <taxon>Spermatophyta</taxon>
        <taxon>Magnoliopsida</taxon>
        <taxon>eudicotyledons</taxon>
        <taxon>Gunneridae</taxon>
        <taxon>Pentapetalae</taxon>
        <taxon>asterids</taxon>
        <taxon>lamiids</taxon>
        <taxon>Lamiales</taxon>
        <taxon>Orobanchaceae</taxon>
        <taxon>Pedicularideae</taxon>
        <taxon>Castillejinae</taxon>
        <taxon>Castilleja</taxon>
    </lineage>
</organism>
<sequence length="155" mass="17499">MDSRSASWNMTALSSTFSPETIAEIIKIHISSEDSSKTLLWSPSKSGSFSSNSAYFHSQAPRFTPPLALSFNWNKLWCSKIHNKHKLLIWKIVNNVLPCKAKLMSLFQITDTSCLLCNNSVEDLDHLFPELSLHSTSVVHLFLELQHQSICSPLH</sequence>
<evidence type="ECO:0000313" key="2">
    <source>
        <dbReference type="EMBL" id="KAL3628873.1"/>
    </source>
</evidence>
<evidence type="ECO:0000313" key="3">
    <source>
        <dbReference type="Proteomes" id="UP001632038"/>
    </source>
</evidence>
<evidence type="ECO:0000259" key="1">
    <source>
        <dbReference type="Pfam" id="PF13966"/>
    </source>
</evidence>
<feature type="domain" description="Reverse transcriptase zinc-binding" evidence="1">
    <location>
        <begin position="49"/>
        <end position="129"/>
    </location>
</feature>
<dbReference type="Proteomes" id="UP001632038">
    <property type="component" value="Unassembled WGS sequence"/>
</dbReference>
<keyword evidence="3" id="KW-1185">Reference proteome</keyword>
<comment type="caution">
    <text evidence="2">The sequence shown here is derived from an EMBL/GenBank/DDBJ whole genome shotgun (WGS) entry which is preliminary data.</text>
</comment>
<proteinExistence type="predicted"/>
<accession>A0ABD3CG63</accession>
<name>A0ABD3CG63_9LAMI</name>
<dbReference type="InterPro" id="IPR026960">
    <property type="entry name" value="RVT-Znf"/>
</dbReference>
<dbReference type="Pfam" id="PF13966">
    <property type="entry name" value="zf-RVT"/>
    <property type="match status" value="1"/>
</dbReference>
<protein>
    <recommendedName>
        <fullName evidence="1">Reverse transcriptase zinc-binding domain-containing protein</fullName>
    </recommendedName>
</protein>
<dbReference type="EMBL" id="JAVIJP010000036">
    <property type="protein sequence ID" value="KAL3628873.1"/>
    <property type="molecule type" value="Genomic_DNA"/>
</dbReference>
<dbReference type="AlphaFoldDB" id="A0ABD3CG63"/>
<reference evidence="3" key="1">
    <citation type="journal article" date="2024" name="IScience">
        <title>Strigolactones Initiate the Formation of Haustorium-like Structures in Castilleja.</title>
        <authorList>
            <person name="Buerger M."/>
            <person name="Peterson D."/>
            <person name="Chory J."/>
        </authorList>
    </citation>
    <scope>NUCLEOTIDE SEQUENCE [LARGE SCALE GENOMIC DNA]</scope>
</reference>
<gene>
    <name evidence="2" type="ORF">CASFOL_027919</name>
</gene>